<dbReference type="Proteomes" id="UP000324585">
    <property type="component" value="Unassembled WGS sequence"/>
</dbReference>
<dbReference type="AlphaFoldDB" id="A0A5J4YQ56"/>
<protein>
    <submittedName>
        <fullName evidence="1">Copia protein</fullName>
    </submittedName>
</protein>
<name>A0A5J4YQ56_PORPP</name>
<gene>
    <name evidence="1" type="ORF">FVE85_8800</name>
</gene>
<proteinExistence type="predicted"/>
<dbReference type="OrthoDB" id="7789875at2759"/>
<keyword evidence="2" id="KW-1185">Reference proteome</keyword>
<accession>A0A5J4YQ56</accession>
<comment type="caution">
    <text evidence="1">The sequence shown here is derived from an EMBL/GenBank/DDBJ whole genome shotgun (WGS) entry which is preliminary data.</text>
</comment>
<organism evidence="1 2">
    <name type="scientific">Porphyridium purpureum</name>
    <name type="common">Red alga</name>
    <name type="synonym">Porphyridium cruentum</name>
    <dbReference type="NCBI Taxonomy" id="35688"/>
    <lineage>
        <taxon>Eukaryota</taxon>
        <taxon>Rhodophyta</taxon>
        <taxon>Bangiophyceae</taxon>
        <taxon>Porphyridiales</taxon>
        <taxon>Porphyridiaceae</taxon>
        <taxon>Porphyridium</taxon>
    </lineage>
</organism>
<evidence type="ECO:0000313" key="2">
    <source>
        <dbReference type="Proteomes" id="UP000324585"/>
    </source>
</evidence>
<reference evidence="2" key="1">
    <citation type="journal article" date="2019" name="Nat. Commun.">
        <title>Expansion of phycobilisome linker gene families in mesophilic red algae.</title>
        <authorList>
            <person name="Lee J."/>
            <person name="Kim D."/>
            <person name="Bhattacharya D."/>
            <person name="Yoon H.S."/>
        </authorList>
    </citation>
    <scope>NUCLEOTIDE SEQUENCE [LARGE SCALE GENOMIC DNA]</scope>
    <source>
        <strain evidence="2">CCMP 1328</strain>
    </source>
</reference>
<dbReference type="CDD" id="cd09272">
    <property type="entry name" value="RNase_HI_RT_Ty1"/>
    <property type="match status" value="1"/>
</dbReference>
<dbReference type="EMBL" id="VRMN01000007">
    <property type="protein sequence ID" value="KAA8493355.1"/>
    <property type="molecule type" value="Genomic_DNA"/>
</dbReference>
<sequence length="515" mass="56690">MNNALTAGYEAYAASWTQISEKGGVLLEGISSKDLRSHAVVIGLLGPQATRLNEHQRGKVINLRAAHGAERDGCYITNSAGRRALSEIPLFDRTPGFPSIRTAISLALHAHGEAADALLFDIGAAYVYASLRGNPAFARLKSLVPFLDGVVARQDLRKIEGLRDPVVPLLIVLYGLPRLGFDYSAHAHGKLCAAHWKESALDKIVSWRTRADVHTQLVIYIDDGAILGTTESVREAMREVVQSGVANKSPPEVLTYLGKLMWLVKTNRPDLAHAVAMIARYADCWSTDFERAISDMLAYVCDAKHADASLRYSVPQVRSCDVNIVCYVDSDLDLGRSMSGTIPFLSSGDTRHLIEWSSRRQRRFATSTAESKLVALHSTKHSALFPAARFIENVHRRWPRATVCYDNEAALGAVAGAFSPALIRATKTQKTRLSWLHEPRCKELVAFDLVPTRVNVADPLTKALSADVFRDHARAWGFSLPVLSRCANESRSVGRTEPPRVPIQHLSGCDQKHLF</sequence>
<evidence type="ECO:0000313" key="1">
    <source>
        <dbReference type="EMBL" id="KAA8493355.1"/>
    </source>
</evidence>